<dbReference type="OrthoDB" id="442460at2759"/>
<accession>A0A167TKX3</accession>
<dbReference type="Proteomes" id="UP000076532">
    <property type="component" value="Unassembled WGS sequence"/>
</dbReference>
<organism evidence="1 2">
    <name type="scientific">Athelia psychrophila</name>
    <dbReference type="NCBI Taxonomy" id="1759441"/>
    <lineage>
        <taxon>Eukaryota</taxon>
        <taxon>Fungi</taxon>
        <taxon>Dikarya</taxon>
        <taxon>Basidiomycota</taxon>
        <taxon>Agaricomycotina</taxon>
        <taxon>Agaricomycetes</taxon>
        <taxon>Agaricomycetidae</taxon>
        <taxon>Atheliales</taxon>
        <taxon>Atheliaceae</taxon>
        <taxon>Athelia</taxon>
    </lineage>
</organism>
<dbReference type="AlphaFoldDB" id="A0A167TKX3"/>
<protein>
    <submittedName>
        <fullName evidence="1">Uncharacterized protein</fullName>
    </submittedName>
</protein>
<reference evidence="1 2" key="1">
    <citation type="journal article" date="2016" name="Mol. Biol. Evol.">
        <title>Comparative Genomics of Early-Diverging Mushroom-Forming Fungi Provides Insights into the Origins of Lignocellulose Decay Capabilities.</title>
        <authorList>
            <person name="Nagy L.G."/>
            <person name="Riley R."/>
            <person name="Tritt A."/>
            <person name="Adam C."/>
            <person name="Daum C."/>
            <person name="Floudas D."/>
            <person name="Sun H."/>
            <person name="Yadav J.S."/>
            <person name="Pangilinan J."/>
            <person name="Larsson K.H."/>
            <person name="Matsuura K."/>
            <person name="Barry K."/>
            <person name="Labutti K."/>
            <person name="Kuo R."/>
            <person name="Ohm R.A."/>
            <person name="Bhattacharya S.S."/>
            <person name="Shirouzu T."/>
            <person name="Yoshinaga Y."/>
            <person name="Martin F.M."/>
            <person name="Grigoriev I.V."/>
            <person name="Hibbett D.S."/>
        </authorList>
    </citation>
    <scope>NUCLEOTIDE SEQUENCE [LARGE SCALE GENOMIC DNA]</scope>
    <source>
        <strain evidence="1 2">CBS 109695</strain>
    </source>
</reference>
<evidence type="ECO:0000313" key="2">
    <source>
        <dbReference type="Proteomes" id="UP000076532"/>
    </source>
</evidence>
<dbReference type="EMBL" id="KV418188">
    <property type="protein sequence ID" value="KZP03042.1"/>
    <property type="molecule type" value="Genomic_DNA"/>
</dbReference>
<gene>
    <name evidence="1" type="ORF">FIBSPDRAFT_969370</name>
</gene>
<sequence length="158" mass="17558">MDDHLDNTQAAFELRDETMDIAPVEPTRMNVDETTADEMVFGDSPIAHSSTLTSASQYAHAANKGGQRVRACLLLPSMGVVRTRTCARRNSPLHTQHTQRRYIFVLDSLGSRHPQAQTILRVHVKLEAVDKVMKLHIEEECSDALGLEAHVSINLLST</sequence>
<name>A0A167TKX3_9AGAM</name>
<proteinExistence type="predicted"/>
<keyword evidence="2" id="KW-1185">Reference proteome</keyword>
<evidence type="ECO:0000313" key="1">
    <source>
        <dbReference type="EMBL" id="KZP03042.1"/>
    </source>
</evidence>